<name>A0A3P6IPS2_ENTVE</name>
<comment type="subcellular location">
    <subcellularLocation>
        <location evidence="1 6">Nucleus</location>
    </subcellularLocation>
</comment>
<dbReference type="GO" id="GO:1990414">
    <property type="term" value="P:replication-born double-strand break repair via sister chromatid exchange"/>
    <property type="evidence" value="ECO:0007669"/>
    <property type="project" value="TreeGrafter"/>
</dbReference>
<feature type="compositionally biased region" description="Basic and acidic residues" evidence="7">
    <location>
        <begin position="422"/>
        <end position="462"/>
    </location>
</feature>
<feature type="region of interest" description="Disordered" evidence="7">
    <location>
        <begin position="1597"/>
        <end position="1617"/>
    </location>
</feature>
<dbReference type="EMBL" id="UXUI01008114">
    <property type="protein sequence ID" value="VDD90537.1"/>
    <property type="molecule type" value="Genomic_DNA"/>
</dbReference>
<dbReference type="GO" id="GO:0061775">
    <property type="term" value="F:cohesin loader activity"/>
    <property type="evidence" value="ECO:0007669"/>
    <property type="project" value="InterPro"/>
</dbReference>
<organism evidence="9 10">
    <name type="scientific">Enterobius vermicularis</name>
    <name type="common">Human pinworm</name>
    <dbReference type="NCBI Taxonomy" id="51028"/>
    <lineage>
        <taxon>Eukaryota</taxon>
        <taxon>Metazoa</taxon>
        <taxon>Ecdysozoa</taxon>
        <taxon>Nematoda</taxon>
        <taxon>Chromadorea</taxon>
        <taxon>Rhabditida</taxon>
        <taxon>Spirurina</taxon>
        <taxon>Oxyuridomorpha</taxon>
        <taxon>Oxyuroidea</taxon>
        <taxon>Oxyuridae</taxon>
        <taxon>Enterobius</taxon>
    </lineage>
</organism>
<keyword evidence="3 6" id="KW-0677">Repeat</keyword>
<dbReference type="GO" id="GO:0003682">
    <property type="term" value="F:chromatin binding"/>
    <property type="evidence" value="ECO:0007669"/>
    <property type="project" value="TreeGrafter"/>
</dbReference>
<evidence type="ECO:0000313" key="9">
    <source>
        <dbReference type="EMBL" id="VDD90537.1"/>
    </source>
</evidence>
<dbReference type="STRING" id="51028.A0A3P6IPS2"/>
<proteinExistence type="inferred from homology"/>
<evidence type="ECO:0000256" key="6">
    <source>
        <dbReference type="RuleBase" id="RU364107"/>
    </source>
</evidence>
<dbReference type="CDD" id="cd23958">
    <property type="entry name" value="SCC2"/>
    <property type="match status" value="1"/>
</dbReference>
<evidence type="ECO:0000256" key="4">
    <source>
        <dbReference type="ARBA" id="ARBA00023242"/>
    </source>
</evidence>
<dbReference type="Pfam" id="PF12765">
    <property type="entry name" value="Cohesin_HEAT"/>
    <property type="match status" value="1"/>
</dbReference>
<dbReference type="Proteomes" id="UP000274131">
    <property type="component" value="Unassembled WGS sequence"/>
</dbReference>
<dbReference type="InterPro" id="IPR033031">
    <property type="entry name" value="Scc2/Nipped-B"/>
</dbReference>
<dbReference type="GO" id="GO:0090694">
    <property type="term" value="C:Scc2-Scc4 cohesin loading complex"/>
    <property type="evidence" value="ECO:0007669"/>
    <property type="project" value="TreeGrafter"/>
</dbReference>
<feature type="region of interest" description="Disordered" evidence="7">
    <location>
        <begin position="1368"/>
        <end position="1388"/>
    </location>
</feature>
<evidence type="ECO:0000256" key="7">
    <source>
        <dbReference type="SAM" id="MobiDB-lite"/>
    </source>
</evidence>
<dbReference type="GO" id="GO:0071169">
    <property type="term" value="P:establishment of protein localization to chromatin"/>
    <property type="evidence" value="ECO:0007669"/>
    <property type="project" value="TreeGrafter"/>
</dbReference>
<evidence type="ECO:0000256" key="2">
    <source>
        <dbReference type="ARBA" id="ARBA00009252"/>
    </source>
</evidence>
<keyword evidence="4 6" id="KW-0539">Nucleus</keyword>
<dbReference type="GO" id="GO:0010468">
    <property type="term" value="P:regulation of gene expression"/>
    <property type="evidence" value="ECO:0007669"/>
    <property type="project" value="InterPro"/>
</dbReference>
<dbReference type="InterPro" id="IPR016024">
    <property type="entry name" value="ARM-type_fold"/>
</dbReference>
<dbReference type="Gene3D" id="1.25.10.10">
    <property type="entry name" value="Leucine-rich Repeat Variant"/>
    <property type="match status" value="1"/>
</dbReference>
<feature type="domain" description="Sister chromatid cohesion C-terminal" evidence="8">
    <location>
        <begin position="1730"/>
        <end position="1932"/>
    </location>
</feature>
<comment type="similarity">
    <text evidence="2 6">Belongs to the SCC2/Nipped-B family.</text>
</comment>
<dbReference type="InterPro" id="IPR011989">
    <property type="entry name" value="ARM-like"/>
</dbReference>
<feature type="region of interest" description="Disordered" evidence="7">
    <location>
        <begin position="422"/>
        <end position="475"/>
    </location>
</feature>
<reference evidence="9 10" key="1">
    <citation type="submission" date="2018-10" db="EMBL/GenBank/DDBJ databases">
        <authorList>
            <consortium name="Pathogen Informatics"/>
        </authorList>
    </citation>
    <scope>NUCLEOTIDE SEQUENCE [LARGE SCALE GENOMIC DNA]</scope>
</reference>
<keyword evidence="5 6" id="KW-0131">Cell cycle</keyword>
<feature type="region of interest" description="Disordered" evidence="7">
    <location>
        <begin position="1"/>
        <end position="31"/>
    </location>
</feature>
<evidence type="ECO:0000259" key="8">
    <source>
        <dbReference type="Pfam" id="PF12830"/>
    </source>
</evidence>
<gene>
    <name evidence="9" type="ORF">EVEC_LOCUS5288</name>
</gene>
<evidence type="ECO:0000256" key="1">
    <source>
        <dbReference type="ARBA" id="ARBA00004123"/>
    </source>
</evidence>
<dbReference type="PANTHER" id="PTHR21704">
    <property type="entry name" value="NIPPED-B-LIKE PROTEIN DELANGIN SCC2-RELATED"/>
    <property type="match status" value="1"/>
</dbReference>
<feature type="region of interest" description="Disordered" evidence="7">
    <location>
        <begin position="867"/>
        <end position="887"/>
    </location>
</feature>
<accession>A0A3P6IPS2</accession>
<dbReference type="SUPFAM" id="SSF48371">
    <property type="entry name" value="ARM repeat"/>
    <property type="match status" value="3"/>
</dbReference>
<dbReference type="GO" id="GO:0140588">
    <property type="term" value="P:chromatin looping"/>
    <property type="evidence" value="ECO:0007669"/>
    <property type="project" value="InterPro"/>
</dbReference>
<protein>
    <recommendedName>
        <fullName evidence="6">Nipped-B protein</fullName>
    </recommendedName>
</protein>
<dbReference type="InterPro" id="IPR026003">
    <property type="entry name" value="Cohesin_HEAT"/>
</dbReference>
<evidence type="ECO:0000313" key="10">
    <source>
        <dbReference type="Proteomes" id="UP000274131"/>
    </source>
</evidence>
<keyword evidence="10" id="KW-1185">Reference proteome</keyword>
<sequence>MLRQKEEAARLQREETLRQQEENQRRLAAQKEQRELQGRLLMEQQRIREEQKKREQALLLAEEARKREEERKKEMEKVIAIKEEQKRKQKEAEEAQLAVSEKARSFPASVHLAGCHQLTKLISHLPFPGPFLPYSSILKVYGDPNKDVLLAQTDSYAVNELTNALASVNAFDIKTKHEDNEDNVTDFACLPNLLKSIYQTDASVRLVFSTTPEVDMANCNASTIEVQPENQLQVPSDKCETLYAVDERGVVASTSAKADMDEFVQSSNALNNNETTVDTEIPRLTAEEVEEQTQLRKQIVSLGKQPKAQQGRKKKDMVESLYDSLTGYFDPSEGRRRRQKTKTFEEEQHERLQISNFECFSFGNGFKIRLPAVTSFFNKDYACSLATPLAFHFCKNVQMQLEMIAQMELAEAQEKERVAKVDVENTEHRPDHAGTSHETNEALEERPKFFVEGKKNRKRQQEELSDQLDRPPTPTEGRLIRFLSVIQQREIEWRERQRKRKEKHKRRKNNSESEYWNNEVMAEKESYVRLTSIIDQIFDNVENLDIVKGADEDDDEIPQELLIEKHQVEELLGEVQKLKSWNKINKLWDLREFKMVYFQTTVCSCVTPVLKSRVEDKVNSDRLVKLLTILEKNIRDVITVDGAQPLVPFFDEGDEDESDVTYRELVDDRILRALDASCTAMVIMTSPKMPKQVLIEDTIERSIQLCKQFLISIIYSASDAVSKSPTKSKKFEDKKRKKLWNFARSHTVERVYARVTELVGLFGELVRSESLTDTALLQLCSIATGPFFVDNVSELQTQAITLLSAIFSRYTEFRKGILQDLLNSLHRLPPVRNNRNSYRLSATDFISNFTVLMMQLVQCTVKIPKRRRSEETQTGSVDETEGNPDTVVKNSFNESQKVATMFLNGFLQKCTAKAEEDYRRLFDQFLHDLLSALYTPEWPAAEMMLCILGNLLVTFYRSKTMDMSLRIASLDYLGTITARLRRDVRQACSDEVRLDMVVKTILFDELDEADQNRDVNDIDTSELSTTDKMLKVQRALIDYLVEKKGDSDVSVEYAVMFYVGVWYRDCCLEAESAKQKLKQALTSSELNDKEKRKWEKKTEKLLERCQLMKDYNLKTADKKQIRKRAEQIARTGNILINSDALWLVKFLASGRELSQSFHAYLKQILYGIHVEQAVGLRTKAMRCLTQIIEADHEVLGMPEVQSAVQARMRDANAAVREATIELVGKYVILNPEFIPQYYPILIERIKDLGVAVRKRVIRIMRDLYEKQPEFEKIPEMLSAVVRRISDEESVKKLAIETFQTMWFQPVRERDDVSIVKKVMIITDMVQKCMKDNTVEFFEQLLSSLLKGGDRSILYASKQIVDTLVDSTGKANDESRAGNVESESSNLSAAASHKEHQERLLACLTTLSAFSKVRPELLVNHAETLQPYLSMNVSGTAEQQVLYQVINMLERVVPLFDHPPDSFLTSLDLSLTSLVKDSGMRIIASALSCIAAIHNKWKKRRPAAIDCFLSYLTIIISFISCWEERYYQIVERELSRFFLGFLNQVKDDIEHKSGYQVPQAKWPFVQRTLYTIGLMSRYFNLDEILENDEEARKNLSRFARKENEKSGSESNLSTVEEGKKASPFTDDVFRVLSLFCRNRDGAIRMKALTALGNFAAAHPDCLLKTETRNMYMTLLSVDDKEYLALKIQTLKNLELFLTSEETKLSKSNEEWQKAKEAHDLKEMELAHSGLASTIIQVYWNAVLTSYYSPYDTVRTAAVQVTMLTLNQGLVTPGSSIPTLIAMTTDSIPALRNKVDNVLRNIDAKYSGMVPSKAIPGIRCSFRLQKLLKKEPSMSLRGIRAVEQPPGAGKIKLQDGLPKMTNDGQAILSGLYQGLRSNRQQRRSFLSSVLRLFSEDCREKLSLEEWIFLADNIAMFPYQVMDEPLYVIRQIESIVSISGQNIINSFKSQLLPLPTGVGQDDDAIFNPELIYRRFPEDKTLLYECMKNSQACFLLLYLKNFLMKKVQEYSPSEAAKVYEKALSSRKNITIFYPQTALEELKPESATERETVKGQINMANQIVIFRNMLLSLDSVDDDEETAEEPVLQTTKESSEGEDTDVPAEPLPETLLNEDAATLANES</sequence>
<dbReference type="InterPro" id="IPR024986">
    <property type="entry name" value="Nipped-B_C"/>
</dbReference>
<feature type="region of interest" description="Disordered" evidence="7">
    <location>
        <begin position="2073"/>
        <end position="2118"/>
    </location>
</feature>
<evidence type="ECO:0000256" key="3">
    <source>
        <dbReference type="ARBA" id="ARBA00022737"/>
    </source>
</evidence>
<dbReference type="PANTHER" id="PTHR21704:SF18">
    <property type="entry name" value="NIPPED-B-LIKE PROTEIN"/>
    <property type="match status" value="1"/>
</dbReference>
<dbReference type="GO" id="GO:0034087">
    <property type="term" value="P:establishment of mitotic sister chromatid cohesion"/>
    <property type="evidence" value="ECO:0007669"/>
    <property type="project" value="TreeGrafter"/>
</dbReference>
<dbReference type="OrthoDB" id="418242at2759"/>
<dbReference type="Pfam" id="PF12830">
    <property type="entry name" value="Nipped-B_C"/>
    <property type="match status" value="1"/>
</dbReference>
<evidence type="ECO:0000256" key="5">
    <source>
        <dbReference type="ARBA" id="ARBA00023306"/>
    </source>
</evidence>